<keyword evidence="3 6" id="KW-0812">Transmembrane</keyword>
<evidence type="ECO:0000256" key="1">
    <source>
        <dbReference type="ARBA" id="ARBA00004651"/>
    </source>
</evidence>
<dbReference type="PANTHER" id="PTHR43124">
    <property type="entry name" value="PURINE EFFLUX PUMP PBUE"/>
    <property type="match status" value="1"/>
</dbReference>
<feature type="transmembrane region" description="Helical" evidence="6">
    <location>
        <begin position="109"/>
        <end position="130"/>
    </location>
</feature>
<dbReference type="Pfam" id="PF07690">
    <property type="entry name" value="MFS_1"/>
    <property type="match status" value="1"/>
</dbReference>
<name>A0A1H1X5G4_BRESA</name>
<sequence>MTHSTDTAAPGRTRLPFVVPLLTLGTFLMITTEYIVAGLLQEIAADLHVSIAQVGLLITAFAVGMIVGSPAMALATLRLPPRATLVLALVVFAIGHVVAALSSDFTVVLISRVVTALAAGAFWAVAAVVATTAAGPERCTRALGVMMSGVGLATVAGVPLGTFAGQLLGWRGTFWALAVLALLAAPVIAKFTPHDADRAIPSIRRELCAVATGRMLVLVIATVLATGGYMTAFSYLSPLATERAGIPEWAVPLVFVAFGVGAVIGTNLAGRFADRRPLTTFIAATSGTILLMTLLIPLSTVPTALFALMLLLGVAGMGIPPVGTGLAVRFAAAAPTLAAALAVSAFNGGTALGTWTGSIALESSLGLLGPLTIAIAMAVLGLVTLVIMAALRLTTEHRRVG</sequence>
<feature type="transmembrane region" description="Helical" evidence="6">
    <location>
        <begin position="213"/>
        <end position="237"/>
    </location>
</feature>
<keyword evidence="9" id="KW-1185">Reference proteome</keyword>
<dbReference type="GO" id="GO:0005886">
    <property type="term" value="C:plasma membrane"/>
    <property type="evidence" value="ECO:0007669"/>
    <property type="project" value="UniProtKB-SubCell"/>
</dbReference>
<dbReference type="GO" id="GO:0022857">
    <property type="term" value="F:transmembrane transporter activity"/>
    <property type="evidence" value="ECO:0007669"/>
    <property type="project" value="InterPro"/>
</dbReference>
<gene>
    <name evidence="8" type="ORF">SAMN04489751_3593</name>
</gene>
<dbReference type="InterPro" id="IPR020846">
    <property type="entry name" value="MFS_dom"/>
</dbReference>
<evidence type="ECO:0000256" key="5">
    <source>
        <dbReference type="ARBA" id="ARBA00023136"/>
    </source>
</evidence>
<comment type="subcellular location">
    <subcellularLocation>
        <location evidence="1">Cell membrane</location>
        <topology evidence="1">Multi-pass membrane protein</topology>
    </subcellularLocation>
</comment>
<evidence type="ECO:0000259" key="7">
    <source>
        <dbReference type="PROSITE" id="PS50850"/>
    </source>
</evidence>
<feature type="transmembrane region" description="Helical" evidence="6">
    <location>
        <begin position="367"/>
        <end position="391"/>
    </location>
</feature>
<dbReference type="InterPro" id="IPR011701">
    <property type="entry name" value="MFS"/>
</dbReference>
<keyword evidence="4 6" id="KW-1133">Transmembrane helix</keyword>
<dbReference type="PROSITE" id="PS50850">
    <property type="entry name" value="MFS"/>
    <property type="match status" value="1"/>
</dbReference>
<dbReference type="CDD" id="cd17324">
    <property type="entry name" value="MFS_NepI_like"/>
    <property type="match status" value="1"/>
</dbReference>
<evidence type="ECO:0000313" key="9">
    <source>
        <dbReference type="Proteomes" id="UP000199700"/>
    </source>
</evidence>
<dbReference type="STRING" id="629680.SAMN04489751_3593"/>
<dbReference type="AlphaFoldDB" id="A0A1H1X5G4"/>
<organism evidence="8 9">
    <name type="scientific">Brevibacterium sandarakinum</name>
    <dbReference type="NCBI Taxonomy" id="629680"/>
    <lineage>
        <taxon>Bacteria</taxon>
        <taxon>Bacillati</taxon>
        <taxon>Actinomycetota</taxon>
        <taxon>Actinomycetes</taxon>
        <taxon>Micrococcales</taxon>
        <taxon>Brevibacteriaceae</taxon>
        <taxon>Brevibacterium</taxon>
    </lineage>
</organism>
<dbReference type="OrthoDB" id="9814237at2"/>
<feature type="transmembrane region" description="Helical" evidence="6">
    <location>
        <begin position="84"/>
        <end position="103"/>
    </location>
</feature>
<feature type="transmembrane region" description="Helical" evidence="6">
    <location>
        <begin position="249"/>
        <end position="269"/>
    </location>
</feature>
<dbReference type="PRINTS" id="PR01035">
    <property type="entry name" value="TCRTETA"/>
</dbReference>
<feature type="transmembrane region" description="Helical" evidence="6">
    <location>
        <begin position="281"/>
        <end position="298"/>
    </location>
</feature>
<feature type="transmembrane region" description="Helical" evidence="6">
    <location>
        <begin position="330"/>
        <end position="355"/>
    </location>
</feature>
<protein>
    <submittedName>
        <fullName evidence="8">MFS transporter, DHA1 family, arabinose polymer transporter</fullName>
    </submittedName>
</protein>
<reference evidence="8" key="1">
    <citation type="submission" date="2016-10" db="EMBL/GenBank/DDBJ databases">
        <authorList>
            <person name="Varghese N."/>
            <person name="Submissions S."/>
        </authorList>
    </citation>
    <scope>NUCLEOTIDE SEQUENCE [LARGE SCALE GENOMIC DNA]</scope>
    <source>
        <strain evidence="8">DSM 22082</strain>
    </source>
</reference>
<keyword evidence="5 6" id="KW-0472">Membrane</keyword>
<evidence type="ECO:0000256" key="2">
    <source>
        <dbReference type="ARBA" id="ARBA00022475"/>
    </source>
</evidence>
<dbReference type="EMBL" id="LT629739">
    <property type="protein sequence ID" value="SDT04340.1"/>
    <property type="molecule type" value="Genomic_DNA"/>
</dbReference>
<dbReference type="SUPFAM" id="SSF103473">
    <property type="entry name" value="MFS general substrate transporter"/>
    <property type="match status" value="1"/>
</dbReference>
<evidence type="ECO:0000313" key="8">
    <source>
        <dbReference type="EMBL" id="SDT04340.1"/>
    </source>
</evidence>
<proteinExistence type="predicted"/>
<feature type="transmembrane region" description="Helical" evidence="6">
    <location>
        <begin position="21"/>
        <end position="40"/>
    </location>
</feature>
<feature type="domain" description="Major facilitator superfamily (MFS) profile" evidence="7">
    <location>
        <begin position="18"/>
        <end position="396"/>
    </location>
</feature>
<dbReference type="Gene3D" id="1.20.1250.20">
    <property type="entry name" value="MFS general substrate transporter like domains"/>
    <property type="match status" value="1"/>
</dbReference>
<keyword evidence="2" id="KW-1003">Cell membrane</keyword>
<feature type="transmembrane region" description="Helical" evidence="6">
    <location>
        <begin position="174"/>
        <end position="192"/>
    </location>
</feature>
<accession>A0A1H1X5G4</accession>
<dbReference type="InterPro" id="IPR001958">
    <property type="entry name" value="Tet-R_TetA/multi-R_MdtG-like"/>
</dbReference>
<dbReference type="RefSeq" id="WP_092107732.1">
    <property type="nucleotide sequence ID" value="NZ_LT629739.1"/>
</dbReference>
<dbReference type="Proteomes" id="UP000199700">
    <property type="component" value="Chromosome"/>
</dbReference>
<dbReference type="InterPro" id="IPR050189">
    <property type="entry name" value="MFS_Efflux_Transporters"/>
</dbReference>
<feature type="transmembrane region" description="Helical" evidence="6">
    <location>
        <begin position="52"/>
        <end position="77"/>
    </location>
</feature>
<evidence type="ECO:0000256" key="4">
    <source>
        <dbReference type="ARBA" id="ARBA00022989"/>
    </source>
</evidence>
<evidence type="ECO:0000256" key="3">
    <source>
        <dbReference type="ARBA" id="ARBA00022692"/>
    </source>
</evidence>
<dbReference type="PANTHER" id="PTHR43124:SF3">
    <property type="entry name" value="CHLORAMPHENICOL EFFLUX PUMP RV0191"/>
    <property type="match status" value="1"/>
</dbReference>
<feature type="transmembrane region" description="Helical" evidence="6">
    <location>
        <begin position="142"/>
        <end position="168"/>
    </location>
</feature>
<dbReference type="InterPro" id="IPR036259">
    <property type="entry name" value="MFS_trans_sf"/>
</dbReference>
<feature type="transmembrane region" description="Helical" evidence="6">
    <location>
        <begin position="304"/>
        <end position="323"/>
    </location>
</feature>
<evidence type="ECO:0000256" key="6">
    <source>
        <dbReference type="SAM" id="Phobius"/>
    </source>
</evidence>